<sequence length="87" mass="8690">MESAPAQSISALIGQKASYRSGYRQLRLPLVSANVSKSGPPVADAHAVTSPCGFGDAAEHVLIARAPGADISAAEADFPVVAGGASQ</sequence>
<keyword evidence="2" id="KW-1185">Reference proteome</keyword>
<evidence type="ECO:0000313" key="1">
    <source>
        <dbReference type="EMBL" id="KAJ1101947.1"/>
    </source>
</evidence>
<protein>
    <submittedName>
        <fullName evidence="1">Uncharacterized protein</fullName>
    </submittedName>
</protein>
<comment type="caution">
    <text evidence="1">The sequence shown here is derived from an EMBL/GenBank/DDBJ whole genome shotgun (WGS) entry which is preliminary data.</text>
</comment>
<organism evidence="1 2">
    <name type="scientific">Pleurodeles waltl</name>
    <name type="common">Iberian ribbed newt</name>
    <dbReference type="NCBI Taxonomy" id="8319"/>
    <lineage>
        <taxon>Eukaryota</taxon>
        <taxon>Metazoa</taxon>
        <taxon>Chordata</taxon>
        <taxon>Craniata</taxon>
        <taxon>Vertebrata</taxon>
        <taxon>Euteleostomi</taxon>
        <taxon>Amphibia</taxon>
        <taxon>Batrachia</taxon>
        <taxon>Caudata</taxon>
        <taxon>Salamandroidea</taxon>
        <taxon>Salamandridae</taxon>
        <taxon>Pleurodelinae</taxon>
        <taxon>Pleurodeles</taxon>
    </lineage>
</organism>
<dbReference type="Proteomes" id="UP001066276">
    <property type="component" value="Chromosome 10"/>
</dbReference>
<accession>A0AAV7MEQ4</accession>
<evidence type="ECO:0000313" key="2">
    <source>
        <dbReference type="Proteomes" id="UP001066276"/>
    </source>
</evidence>
<gene>
    <name evidence="1" type="ORF">NDU88_007009</name>
</gene>
<proteinExistence type="predicted"/>
<name>A0AAV7MEQ4_PLEWA</name>
<dbReference type="EMBL" id="JANPWB010000014">
    <property type="protein sequence ID" value="KAJ1101947.1"/>
    <property type="molecule type" value="Genomic_DNA"/>
</dbReference>
<dbReference type="AlphaFoldDB" id="A0AAV7MEQ4"/>
<reference evidence="1" key="1">
    <citation type="journal article" date="2022" name="bioRxiv">
        <title>Sequencing and chromosome-scale assembly of the giantPleurodeles waltlgenome.</title>
        <authorList>
            <person name="Brown T."/>
            <person name="Elewa A."/>
            <person name="Iarovenko S."/>
            <person name="Subramanian E."/>
            <person name="Araus A.J."/>
            <person name="Petzold A."/>
            <person name="Susuki M."/>
            <person name="Suzuki K.-i.T."/>
            <person name="Hayashi T."/>
            <person name="Toyoda A."/>
            <person name="Oliveira C."/>
            <person name="Osipova E."/>
            <person name="Leigh N.D."/>
            <person name="Simon A."/>
            <person name="Yun M.H."/>
        </authorList>
    </citation>
    <scope>NUCLEOTIDE SEQUENCE</scope>
    <source>
        <strain evidence="1">20211129_DDA</strain>
        <tissue evidence="1">Liver</tissue>
    </source>
</reference>